<dbReference type="GO" id="GO:0008270">
    <property type="term" value="F:zinc ion binding"/>
    <property type="evidence" value="ECO:0007669"/>
    <property type="project" value="UniProtKB-UniRule"/>
</dbReference>
<evidence type="ECO:0000256" key="3">
    <source>
        <dbReference type="ARBA" id="ARBA00022801"/>
    </source>
</evidence>
<proteinExistence type="inferred from homology"/>
<comment type="similarity">
    <text evidence="5">Belongs to the metal hydrolase YfiT family.</text>
</comment>
<evidence type="ECO:0000313" key="7">
    <source>
        <dbReference type="EMBL" id="AJY76703.1"/>
    </source>
</evidence>
<dbReference type="AlphaFoldDB" id="A0A0D5NP76"/>
<dbReference type="PATRIC" id="fig|1126833.4.peg.4765"/>
<dbReference type="EC" id="3.-.-.-" evidence="5"/>
<feature type="binding site" evidence="5">
    <location>
        <position position="158"/>
    </location>
    <ligand>
        <name>Zn(2+)</name>
        <dbReference type="ChEBI" id="CHEBI:29105"/>
    </ligand>
</feature>
<reference evidence="8" key="2">
    <citation type="submission" date="2015-03" db="EMBL/GenBank/DDBJ databases">
        <title>Genome sequence of Paenibacillus beijingensis strain DSM 24997T.</title>
        <authorList>
            <person name="Kwak Y."/>
            <person name="Shin J.-H."/>
        </authorList>
    </citation>
    <scope>NUCLEOTIDE SEQUENCE [LARGE SCALE GENOMIC DNA]</scope>
    <source>
        <strain evidence="8">DSM 24997</strain>
    </source>
</reference>
<comment type="subcellular location">
    <subcellularLocation>
        <location evidence="5">Cytoplasm</location>
    </subcellularLocation>
</comment>
<gene>
    <name evidence="7" type="ORF">VN24_21690</name>
</gene>
<dbReference type="InterPro" id="IPR024775">
    <property type="entry name" value="DinB-like"/>
</dbReference>
<comment type="cofactor">
    <cofactor evidence="5">
        <name>Zn(2+)</name>
        <dbReference type="ChEBI" id="CHEBI:29105"/>
    </cofactor>
    <text evidence="5">Binds 1 zinc ion per subunit.</text>
</comment>
<dbReference type="Proteomes" id="UP000032633">
    <property type="component" value="Chromosome"/>
</dbReference>
<organism evidence="7 8">
    <name type="scientific">Paenibacillus beijingensis</name>
    <dbReference type="NCBI Taxonomy" id="1126833"/>
    <lineage>
        <taxon>Bacteria</taxon>
        <taxon>Bacillati</taxon>
        <taxon>Bacillota</taxon>
        <taxon>Bacilli</taxon>
        <taxon>Bacillales</taxon>
        <taxon>Paenibacillaceae</taxon>
        <taxon>Paenibacillus</taxon>
    </lineage>
</organism>
<feature type="binding site" evidence="5">
    <location>
        <position position="162"/>
    </location>
    <ligand>
        <name>Zn(2+)</name>
        <dbReference type="ChEBI" id="CHEBI:29105"/>
    </ligand>
</feature>
<dbReference type="SUPFAM" id="SSF109854">
    <property type="entry name" value="DinB/YfiT-like putative metalloenzymes"/>
    <property type="match status" value="1"/>
</dbReference>
<accession>A0A0D5NP76</accession>
<sequence>MDQLRFPIGHYEPARHLSNELKEQWITDIETLPMKLLEALDGLSEEQLNTPYREGGWTVRQVVHHMADSHMNSFTRFKLALTEDNPVIKPYYEDRWAELDDTVKAPIAISLRLLESLHARWGILLRSLSTADFARTFVHPQSGETNSLEYYLGMYSWHGRHHMAHITSLRRRKGWI</sequence>
<dbReference type="HOGENOM" id="CLU_105789_1_0_9"/>
<evidence type="ECO:0000313" key="8">
    <source>
        <dbReference type="Proteomes" id="UP000032633"/>
    </source>
</evidence>
<dbReference type="STRING" id="1126833.VN24_21690"/>
<dbReference type="OrthoDB" id="9796039at2"/>
<evidence type="ECO:0000256" key="2">
    <source>
        <dbReference type="ARBA" id="ARBA00022723"/>
    </source>
</evidence>
<name>A0A0D5NP76_9BACL</name>
<dbReference type="HAMAP" id="MF_01256">
    <property type="entry name" value="YfiT_hydrol"/>
    <property type="match status" value="1"/>
</dbReference>
<evidence type="ECO:0000256" key="4">
    <source>
        <dbReference type="ARBA" id="ARBA00022833"/>
    </source>
</evidence>
<feature type="domain" description="DinB-like" evidence="6">
    <location>
        <begin position="30"/>
        <end position="166"/>
    </location>
</feature>
<keyword evidence="4 5" id="KW-0862">Zinc</keyword>
<protein>
    <recommendedName>
        <fullName evidence="5">Putative metal-dependent hydrolase VN24_21690</fullName>
        <ecNumber evidence="5">3.-.-.-</ecNumber>
    </recommendedName>
</protein>
<dbReference type="Gene3D" id="1.20.120.450">
    <property type="entry name" value="dinb family like domain"/>
    <property type="match status" value="1"/>
</dbReference>
<dbReference type="NCBIfam" id="NF009807">
    <property type="entry name" value="PRK13291.1"/>
    <property type="match status" value="1"/>
</dbReference>
<keyword evidence="8" id="KW-1185">Reference proteome</keyword>
<evidence type="ECO:0000256" key="5">
    <source>
        <dbReference type="HAMAP-Rule" id="MF_01256"/>
    </source>
</evidence>
<dbReference type="EMBL" id="CP011058">
    <property type="protein sequence ID" value="AJY76703.1"/>
    <property type="molecule type" value="Genomic_DNA"/>
</dbReference>
<dbReference type="InterPro" id="IPR034660">
    <property type="entry name" value="DinB/YfiT-like"/>
</dbReference>
<keyword evidence="3 5" id="KW-0378">Hydrolase</keyword>
<dbReference type="GO" id="GO:0016787">
    <property type="term" value="F:hydrolase activity"/>
    <property type="evidence" value="ECO:0007669"/>
    <property type="project" value="UniProtKB-UniRule"/>
</dbReference>
<comment type="subunit">
    <text evidence="5">Homodimer.</text>
</comment>
<dbReference type="RefSeq" id="WP_045672128.1">
    <property type="nucleotide sequence ID" value="NZ_CP011058.1"/>
</dbReference>
<dbReference type="Pfam" id="PF12867">
    <property type="entry name" value="DinB_2"/>
    <property type="match status" value="1"/>
</dbReference>
<keyword evidence="1 5" id="KW-0963">Cytoplasm</keyword>
<reference evidence="7 8" key="1">
    <citation type="journal article" date="2015" name="J. Biotechnol.">
        <title>Complete genome sequence of Paenibacillus beijingensis 7188(T) (=DSM 24997(T)), a novel rhizobacterium from jujube garden soil.</title>
        <authorList>
            <person name="Kwak Y."/>
            <person name="Shin J.H."/>
        </authorList>
    </citation>
    <scope>NUCLEOTIDE SEQUENCE [LARGE SCALE GENOMIC DNA]</scope>
    <source>
        <strain evidence="7 8">DSM 24997</strain>
    </source>
</reference>
<dbReference type="KEGG" id="pbj:VN24_21690"/>
<dbReference type="InterPro" id="IPR023774">
    <property type="entry name" value="Put_metal_dep_hydrolase_YfiT"/>
</dbReference>
<keyword evidence="2 5" id="KW-0479">Metal-binding</keyword>
<comment type="function">
    <text evidence="5">Possible metal-dependent hydrolase.</text>
</comment>
<feature type="binding site" evidence="5">
    <location>
        <position position="65"/>
    </location>
    <ligand>
        <name>Zn(2+)</name>
        <dbReference type="ChEBI" id="CHEBI:29105"/>
    </ligand>
</feature>
<evidence type="ECO:0000256" key="1">
    <source>
        <dbReference type="ARBA" id="ARBA00022490"/>
    </source>
</evidence>
<dbReference type="GO" id="GO:0005737">
    <property type="term" value="C:cytoplasm"/>
    <property type="evidence" value="ECO:0007669"/>
    <property type="project" value="UniProtKB-SubCell"/>
</dbReference>
<evidence type="ECO:0000259" key="6">
    <source>
        <dbReference type="Pfam" id="PF12867"/>
    </source>
</evidence>